<dbReference type="HOGENOM" id="CLU_3320572_0_0_1"/>
<keyword evidence="2" id="KW-1185">Reference proteome</keyword>
<evidence type="ECO:0000313" key="1">
    <source>
        <dbReference type="EnsemblMetazoa" id="RPRC004302-PA"/>
    </source>
</evidence>
<sequence length="39" mass="4230">MSDLGSIKEMINLFVVVAAAAINYAEAAVPEFRFKKSVV</sequence>
<dbReference type="Proteomes" id="UP000015103">
    <property type="component" value="Unassembled WGS sequence"/>
</dbReference>
<dbReference type="EMBL" id="ACPB03011779">
    <property type="status" value="NOT_ANNOTATED_CDS"/>
    <property type="molecule type" value="Genomic_DNA"/>
</dbReference>
<dbReference type="EMBL" id="ACPB03011780">
    <property type="status" value="NOT_ANNOTATED_CDS"/>
    <property type="molecule type" value="Genomic_DNA"/>
</dbReference>
<dbReference type="VEuPathDB" id="VectorBase:RPRC004302"/>
<protein>
    <submittedName>
        <fullName evidence="1">Uncharacterized protein</fullName>
    </submittedName>
</protein>
<dbReference type="EnsemblMetazoa" id="RPRC004302-RA">
    <property type="protein sequence ID" value="RPRC004302-PA"/>
    <property type="gene ID" value="RPRC004302"/>
</dbReference>
<dbReference type="EMBL" id="ACPB03011778">
    <property type="status" value="NOT_ANNOTATED_CDS"/>
    <property type="molecule type" value="Genomic_DNA"/>
</dbReference>
<accession>T1HJT0</accession>
<organism evidence="1 2">
    <name type="scientific">Rhodnius prolixus</name>
    <name type="common">Triatomid bug</name>
    <dbReference type="NCBI Taxonomy" id="13249"/>
    <lineage>
        <taxon>Eukaryota</taxon>
        <taxon>Metazoa</taxon>
        <taxon>Ecdysozoa</taxon>
        <taxon>Arthropoda</taxon>
        <taxon>Hexapoda</taxon>
        <taxon>Insecta</taxon>
        <taxon>Pterygota</taxon>
        <taxon>Neoptera</taxon>
        <taxon>Paraneoptera</taxon>
        <taxon>Hemiptera</taxon>
        <taxon>Heteroptera</taxon>
        <taxon>Panheteroptera</taxon>
        <taxon>Cimicomorpha</taxon>
        <taxon>Reduviidae</taxon>
        <taxon>Triatominae</taxon>
        <taxon>Rhodnius</taxon>
    </lineage>
</organism>
<proteinExistence type="predicted"/>
<dbReference type="InParanoid" id="T1HJT0"/>
<dbReference type="AlphaFoldDB" id="T1HJT0"/>
<reference evidence="1" key="1">
    <citation type="submission" date="2015-05" db="UniProtKB">
        <authorList>
            <consortium name="EnsemblMetazoa"/>
        </authorList>
    </citation>
    <scope>IDENTIFICATION</scope>
</reference>
<name>T1HJT0_RHOPR</name>
<evidence type="ECO:0000313" key="2">
    <source>
        <dbReference type="Proteomes" id="UP000015103"/>
    </source>
</evidence>